<dbReference type="GeneID" id="43594777"/>
<evidence type="ECO:0000313" key="3">
    <source>
        <dbReference type="Proteomes" id="UP000254866"/>
    </source>
</evidence>
<evidence type="ECO:0000313" key="2">
    <source>
        <dbReference type="EMBL" id="RDL41949.1"/>
    </source>
</evidence>
<protein>
    <submittedName>
        <fullName evidence="2">Uncharacterized protein</fullName>
    </submittedName>
</protein>
<evidence type="ECO:0000256" key="1">
    <source>
        <dbReference type="SAM" id="MobiDB-lite"/>
    </source>
</evidence>
<accession>A0A370U2E3</accession>
<name>A0A370U2E3_9HELO</name>
<organism evidence="2 3">
    <name type="scientific">Venustampulla echinocandica</name>
    <dbReference type="NCBI Taxonomy" id="2656787"/>
    <lineage>
        <taxon>Eukaryota</taxon>
        <taxon>Fungi</taxon>
        <taxon>Dikarya</taxon>
        <taxon>Ascomycota</taxon>
        <taxon>Pezizomycotina</taxon>
        <taxon>Leotiomycetes</taxon>
        <taxon>Helotiales</taxon>
        <taxon>Pleuroascaceae</taxon>
        <taxon>Venustampulla</taxon>
    </lineage>
</organism>
<gene>
    <name evidence="2" type="ORF">BP5553_01928</name>
</gene>
<sequence length="99" mass="11064">MSLECNFQCHLPARGCSSLLVMGAEEHDDAPSFTRERRTHHIELTVEWISVTEAKHPRAPADPLETFPSTIKPSHNPHVHAPPAVRYDSQGAIYPHCTT</sequence>
<keyword evidence="3" id="KW-1185">Reference proteome</keyword>
<comment type="caution">
    <text evidence="2">The sequence shown here is derived from an EMBL/GenBank/DDBJ whole genome shotgun (WGS) entry which is preliminary data.</text>
</comment>
<dbReference type="EMBL" id="NPIC01000001">
    <property type="protein sequence ID" value="RDL41949.1"/>
    <property type="molecule type" value="Genomic_DNA"/>
</dbReference>
<dbReference type="RefSeq" id="XP_031874605.1">
    <property type="nucleotide sequence ID" value="XM_032010551.1"/>
</dbReference>
<reference evidence="2 3" key="1">
    <citation type="journal article" date="2018" name="IMA Fungus">
        <title>IMA Genome-F 9: Draft genome sequence of Annulohypoxylon stygium, Aspergillus mulundensis, Berkeleyomyces basicola (syn. Thielaviopsis basicola), Ceratocystis smalleyi, two Cercospora beticola strains, Coleophoma cylindrospora, Fusarium fracticaudum, Phialophora cf. hyalina, and Morchella septimelata.</title>
        <authorList>
            <person name="Wingfield B.D."/>
            <person name="Bills G.F."/>
            <person name="Dong Y."/>
            <person name="Huang W."/>
            <person name="Nel W.J."/>
            <person name="Swalarsk-Parry B.S."/>
            <person name="Vaghefi N."/>
            <person name="Wilken P.M."/>
            <person name="An Z."/>
            <person name="de Beer Z.W."/>
            <person name="De Vos L."/>
            <person name="Chen L."/>
            <person name="Duong T.A."/>
            <person name="Gao Y."/>
            <person name="Hammerbacher A."/>
            <person name="Kikkert J.R."/>
            <person name="Li Y."/>
            <person name="Li H."/>
            <person name="Li K."/>
            <person name="Li Q."/>
            <person name="Liu X."/>
            <person name="Ma X."/>
            <person name="Naidoo K."/>
            <person name="Pethybridge S.J."/>
            <person name="Sun J."/>
            <person name="Steenkamp E.T."/>
            <person name="van der Nest M.A."/>
            <person name="van Wyk S."/>
            <person name="Wingfield M.J."/>
            <person name="Xiong C."/>
            <person name="Yue Q."/>
            <person name="Zhang X."/>
        </authorList>
    </citation>
    <scope>NUCLEOTIDE SEQUENCE [LARGE SCALE GENOMIC DNA]</scope>
    <source>
        <strain evidence="2 3">BP 5553</strain>
    </source>
</reference>
<proteinExistence type="predicted"/>
<feature type="region of interest" description="Disordered" evidence="1">
    <location>
        <begin position="57"/>
        <end position="85"/>
    </location>
</feature>
<dbReference type="Proteomes" id="UP000254866">
    <property type="component" value="Unassembled WGS sequence"/>
</dbReference>
<dbReference type="AlphaFoldDB" id="A0A370U2E3"/>